<gene>
    <name evidence="3" type="ORF">MoryE10_23090</name>
</gene>
<dbReference type="Proteomes" id="UP000824988">
    <property type="component" value="Chromosome"/>
</dbReference>
<keyword evidence="1" id="KW-0812">Transmembrane</keyword>
<keyword evidence="4" id="KW-1185">Reference proteome</keyword>
<evidence type="ECO:0000313" key="4">
    <source>
        <dbReference type="Proteomes" id="UP000824988"/>
    </source>
</evidence>
<dbReference type="AlphaFoldDB" id="A0A8D4VPJ3"/>
<dbReference type="KEGG" id="moz:MoryE10_23090"/>
<evidence type="ECO:0000313" key="3">
    <source>
        <dbReference type="EMBL" id="BBL71703.1"/>
    </source>
</evidence>
<feature type="transmembrane region" description="Helical" evidence="1">
    <location>
        <begin position="247"/>
        <end position="265"/>
    </location>
</feature>
<reference evidence="3" key="1">
    <citation type="submission" date="2019-06" db="EMBL/GenBank/DDBJ databases">
        <title>Complete genome sequence of Methylogaea oryzae strain JCM16910.</title>
        <authorList>
            <person name="Asakawa S."/>
        </authorList>
    </citation>
    <scope>NUCLEOTIDE SEQUENCE</scope>
    <source>
        <strain evidence="3">E10</strain>
    </source>
</reference>
<proteinExistence type="predicted"/>
<evidence type="ECO:0000256" key="1">
    <source>
        <dbReference type="SAM" id="Phobius"/>
    </source>
</evidence>
<name>A0A8D4VPJ3_9GAMM</name>
<keyword evidence="2" id="KW-0732">Signal</keyword>
<accession>A0A8D4VPJ3</accession>
<feature type="chain" id="PRO_5034363513" evidence="2">
    <location>
        <begin position="25"/>
        <end position="430"/>
    </location>
</feature>
<organism evidence="3 4">
    <name type="scientific">Methylogaea oryzae</name>
    <dbReference type="NCBI Taxonomy" id="1295382"/>
    <lineage>
        <taxon>Bacteria</taxon>
        <taxon>Pseudomonadati</taxon>
        <taxon>Pseudomonadota</taxon>
        <taxon>Gammaproteobacteria</taxon>
        <taxon>Methylococcales</taxon>
        <taxon>Methylococcaceae</taxon>
        <taxon>Methylogaea</taxon>
    </lineage>
</organism>
<feature type="transmembrane region" description="Helical" evidence="1">
    <location>
        <begin position="200"/>
        <end position="217"/>
    </location>
</feature>
<dbReference type="EMBL" id="AP019782">
    <property type="protein sequence ID" value="BBL71703.1"/>
    <property type="molecule type" value="Genomic_DNA"/>
</dbReference>
<protein>
    <submittedName>
        <fullName evidence="3">Uncharacterized protein</fullName>
    </submittedName>
</protein>
<feature type="transmembrane region" description="Helical" evidence="1">
    <location>
        <begin position="379"/>
        <end position="397"/>
    </location>
</feature>
<keyword evidence="1" id="KW-0472">Membrane</keyword>
<evidence type="ECO:0000256" key="2">
    <source>
        <dbReference type="SAM" id="SignalP"/>
    </source>
</evidence>
<sequence>MGDGMLKRVMTIGLALLLSGTALADGESQLVGLYLENREPEVDDKTTMNAVGEAKSEQPFVVGIDDTLVAYLRDARLLANRAKCLDQDGRKIDGACEEQNLALYLDGNKLAESKPERVEGASAGNVSGLGKVRFKLEYDQDVNKDAWARLLGSPRLREFFQKPVTVRVGLVDGYIVPVAREGALDKDLDHKVRLQRIKEGWFIASSLVLALLMWIFIRKIRTTDLLRDRGESEDPASKPWSLARCQMAFWFFLITGSFLFIWLITNALDTITTSTLVLMGMGAGTALGSALIDASRDTLAQRSELIDAAKQLEAQIADAGQLQKQDSVAALGWNGVVASTQKRLADIQKQLAALDAPAKSDSFWNDILRDGSAMSFHRFQMVVWTAVLGVVFIYNVWKTLAMPEFDTTLLSLMGISSGTYLGFKLPSANG</sequence>
<feature type="signal peptide" evidence="2">
    <location>
        <begin position="1"/>
        <end position="24"/>
    </location>
</feature>
<keyword evidence="1" id="KW-1133">Transmembrane helix</keyword>
<feature type="transmembrane region" description="Helical" evidence="1">
    <location>
        <begin position="271"/>
        <end position="292"/>
    </location>
</feature>